<dbReference type="Proteomes" id="UP000003316">
    <property type="component" value="Unassembled WGS sequence"/>
</dbReference>
<feature type="transmembrane region" description="Helical" evidence="1">
    <location>
        <begin position="6"/>
        <end position="23"/>
    </location>
</feature>
<proteinExistence type="predicted"/>
<keyword evidence="1" id="KW-1133">Transmembrane helix</keyword>
<evidence type="ECO:0000313" key="3">
    <source>
        <dbReference type="Proteomes" id="UP000003316"/>
    </source>
</evidence>
<gene>
    <name evidence="2" type="ORF">SMSK597_0274</name>
</gene>
<protein>
    <submittedName>
        <fullName evidence="2">Uncharacterized protein</fullName>
    </submittedName>
</protein>
<keyword evidence="1" id="KW-0812">Transmembrane</keyword>
<sequence length="38" mass="4943">MIFEEYYFFLQVFILSYLFYYIFTKKAIVSIHNRFFHY</sequence>
<dbReference type="AlphaFoldDB" id="E1LQM2"/>
<evidence type="ECO:0000313" key="2">
    <source>
        <dbReference type="EMBL" id="EFO01222.1"/>
    </source>
</evidence>
<comment type="caution">
    <text evidence="2">The sequence shown here is derived from an EMBL/GenBank/DDBJ whole genome shotgun (WGS) entry which is preliminary data.</text>
</comment>
<organism evidence="2 3">
    <name type="scientific">Streptococcus mitis SK597</name>
    <dbReference type="NCBI Taxonomy" id="585204"/>
    <lineage>
        <taxon>Bacteria</taxon>
        <taxon>Bacillati</taxon>
        <taxon>Bacillota</taxon>
        <taxon>Bacilli</taxon>
        <taxon>Lactobacillales</taxon>
        <taxon>Streptococcaceae</taxon>
        <taxon>Streptococcus</taxon>
        <taxon>Streptococcus mitis group</taxon>
    </lineage>
</organism>
<evidence type="ECO:0000256" key="1">
    <source>
        <dbReference type="SAM" id="Phobius"/>
    </source>
</evidence>
<reference evidence="2 3" key="1">
    <citation type="submission" date="2010-09" db="EMBL/GenBank/DDBJ databases">
        <authorList>
            <person name="Daugherty S.C."/>
            <person name="Tallon L.J."/>
            <person name="Jones K.M."/>
            <person name="Liu X."/>
            <person name="Kilian M."/>
            <person name="Tettelin H."/>
        </authorList>
    </citation>
    <scope>NUCLEOTIDE SEQUENCE [LARGE SCALE GENOMIC DNA]</scope>
    <source>
        <strain evidence="2 3">SK597</strain>
    </source>
</reference>
<name>E1LQM2_STRMT</name>
<dbReference type="EMBL" id="AEDV01000015">
    <property type="protein sequence ID" value="EFO01222.1"/>
    <property type="molecule type" value="Genomic_DNA"/>
</dbReference>
<accession>E1LQM2</accession>
<keyword evidence="1" id="KW-0472">Membrane</keyword>